<dbReference type="AlphaFoldDB" id="A0AAV2S2M8"/>
<sequence length="125" mass="13947">MGQVTHAPSIRRWCLALAFLVVIYCQGCHSEYHPKRLFHKTQSSTMVPPLRNIGQSCPASGGGQAVNCCHRPNDYLDQYVGLVLPDDLVDANFTLKRKHCQCKCLCLDDPLCQAVAIIKPSNFME</sequence>
<feature type="non-terminal residue" evidence="2">
    <location>
        <position position="125"/>
    </location>
</feature>
<evidence type="ECO:0000256" key="1">
    <source>
        <dbReference type="SAM" id="SignalP"/>
    </source>
</evidence>
<reference evidence="2 3" key="1">
    <citation type="submission" date="2024-05" db="EMBL/GenBank/DDBJ databases">
        <authorList>
            <person name="Wallberg A."/>
        </authorList>
    </citation>
    <scope>NUCLEOTIDE SEQUENCE [LARGE SCALE GENOMIC DNA]</scope>
</reference>
<proteinExistence type="predicted"/>
<name>A0AAV2S2M8_MEGNR</name>
<keyword evidence="1" id="KW-0732">Signal</keyword>
<evidence type="ECO:0000313" key="2">
    <source>
        <dbReference type="EMBL" id="CAL4156049.1"/>
    </source>
</evidence>
<accession>A0AAV2S2M8</accession>
<evidence type="ECO:0000313" key="3">
    <source>
        <dbReference type="Proteomes" id="UP001497623"/>
    </source>
</evidence>
<feature type="signal peptide" evidence="1">
    <location>
        <begin position="1"/>
        <end position="30"/>
    </location>
</feature>
<feature type="chain" id="PRO_5043741152" evidence="1">
    <location>
        <begin position="31"/>
        <end position="125"/>
    </location>
</feature>
<keyword evidence="3" id="KW-1185">Reference proteome</keyword>
<gene>
    <name evidence="2" type="ORF">MNOR_LOCUS31612</name>
</gene>
<comment type="caution">
    <text evidence="2">The sequence shown here is derived from an EMBL/GenBank/DDBJ whole genome shotgun (WGS) entry which is preliminary data.</text>
</comment>
<organism evidence="2 3">
    <name type="scientific">Meganyctiphanes norvegica</name>
    <name type="common">Northern krill</name>
    <name type="synonym">Thysanopoda norvegica</name>
    <dbReference type="NCBI Taxonomy" id="48144"/>
    <lineage>
        <taxon>Eukaryota</taxon>
        <taxon>Metazoa</taxon>
        <taxon>Ecdysozoa</taxon>
        <taxon>Arthropoda</taxon>
        <taxon>Crustacea</taxon>
        <taxon>Multicrustacea</taxon>
        <taxon>Malacostraca</taxon>
        <taxon>Eumalacostraca</taxon>
        <taxon>Eucarida</taxon>
        <taxon>Euphausiacea</taxon>
        <taxon>Euphausiidae</taxon>
        <taxon>Meganyctiphanes</taxon>
    </lineage>
</organism>
<protein>
    <submittedName>
        <fullName evidence="2">Uncharacterized protein</fullName>
    </submittedName>
</protein>
<dbReference type="EMBL" id="CAXKWB010041077">
    <property type="protein sequence ID" value="CAL4156049.1"/>
    <property type="molecule type" value="Genomic_DNA"/>
</dbReference>
<dbReference type="Proteomes" id="UP001497623">
    <property type="component" value="Unassembled WGS sequence"/>
</dbReference>